<dbReference type="AlphaFoldDB" id="G4YJR3"/>
<sequence length="89" mass="9878">VVNKPEAKDHRVTVDVRGANACVESVVWPMPILEAAFEQLRGSSQYFSLDFFKGFWQLAMALLCQEIYSILTEEGVITPTRVLMGGANS</sequence>
<accession>G4YJR3</accession>
<dbReference type="Gene3D" id="3.30.70.270">
    <property type="match status" value="1"/>
</dbReference>
<name>G4YJR3_PHYSP</name>
<gene>
    <name evidence="1" type="ORF">PHYSODRAFT_397799</name>
</gene>
<dbReference type="Proteomes" id="UP000002640">
    <property type="component" value="Unassembled WGS sequence"/>
</dbReference>
<dbReference type="RefSeq" id="XP_009513895.1">
    <property type="nucleotide sequence ID" value="XM_009515600.1"/>
</dbReference>
<evidence type="ECO:0000313" key="1">
    <source>
        <dbReference type="EMBL" id="EGZ26620.1"/>
    </source>
</evidence>
<dbReference type="InterPro" id="IPR043128">
    <property type="entry name" value="Rev_trsase/Diguanyl_cyclase"/>
</dbReference>
<dbReference type="SUPFAM" id="SSF56672">
    <property type="entry name" value="DNA/RNA polymerases"/>
    <property type="match status" value="1"/>
</dbReference>
<evidence type="ECO:0000313" key="2">
    <source>
        <dbReference type="Proteomes" id="UP000002640"/>
    </source>
</evidence>
<protein>
    <recommendedName>
        <fullName evidence="3">Reverse transcriptase domain-containing protein</fullName>
    </recommendedName>
</protein>
<dbReference type="EMBL" id="JH159151">
    <property type="protein sequence ID" value="EGZ26620.1"/>
    <property type="molecule type" value="Genomic_DNA"/>
</dbReference>
<keyword evidence="2" id="KW-1185">Reference proteome</keyword>
<proteinExistence type="predicted"/>
<dbReference type="InterPro" id="IPR043502">
    <property type="entry name" value="DNA/RNA_pol_sf"/>
</dbReference>
<dbReference type="KEGG" id="psoj:PHYSODRAFT_397799"/>
<dbReference type="InParanoid" id="G4YJR3"/>
<evidence type="ECO:0008006" key="3">
    <source>
        <dbReference type="Google" id="ProtNLM"/>
    </source>
</evidence>
<dbReference type="GeneID" id="20651231"/>
<feature type="non-terminal residue" evidence="1">
    <location>
        <position position="1"/>
    </location>
</feature>
<feature type="non-terminal residue" evidence="1">
    <location>
        <position position="89"/>
    </location>
</feature>
<reference evidence="1 2" key="1">
    <citation type="journal article" date="2006" name="Science">
        <title>Phytophthora genome sequences uncover evolutionary origins and mechanisms of pathogenesis.</title>
        <authorList>
            <person name="Tyler B.M."/>
            <person name="Tripathy S."/>
            <person name="Zhang X."/>
            <person name="Dehal P."/>
            <person name="Jiang R.H."/>
            <person name="Aerts A."/>
            <person name="Arredondo F.D."/>
            <person name="Baxter L."/>
            <person name="Bensasson D."/>
            <person name="Beynon J.L."/>
            <person name="Chapman J."/>
            <person name="Damasceno C.M."/>
            <person name="Dorrance A.E."/>
            <person name="Dou D."/>
            <person name="Dickerman A.W."/>
            <person name="Dubchak I.L."/>
            <person name="Garbelotto M."/>
            <person name="Gijzen M."/>
            <person name="Gordon S.G."/>
            <person name="Govers F."/>
            <person name="Grunwald N.J."/>
            <person name="Huang W."/>
            <person name="Ivors K.L."/>
            <person name="Jones R.W."/>
            <person name="Kamoun S."/>
            <person name="Krampis K."/>
            <person name="Lamour K.H."/>
            <person name="Lee M.K."/>
            <person name="McDonald W.H."/>
            <person name="Medina M."/>
            <person name="Meijer H.J."/>
            <person name="Nordberg E.K."/>
            <person name="Maclean D.J."/>
            <person name="Ospina-Giraldo M.D."/>
            <person name="Morris P.F."/>
            <person name="Phuntumart V."/>
            <person name="Putnam N.H."/>
            <person name="Rash S."/>
            <person name="Rose J.K."/>
            <person name="Sakihama Y."/>
            <person name="Salamov A.A."/>
            <person name="Savidor A."/>
            <person name="Scheuring C.F."/>
            <person name="Smith B.M."/>
            <person name="Sobral B.W."/>
            <person name="Terry A."/>
            <person name="Torto-Alalibo T.A."/>
            <person name="Win J."/>
            <person name="Xu Z."/>
            <person name="Zhang H."/>
            <person name="Grigoriev I.V."/>
            <person name="Rokhsar D.S."/>
            <person name="Boore J.L."/>
        </authorList>
    </citation>
    <scope>NUCLEOTIDE SEQUENCE [LARGE SCALE GENOMIC DNA]</scope>
    <source>
        <strain evidence="1 2">P6497</strain>
    </source>
</reference>
<organism evidence="1 2">
    <name type="scientific">Phytophthora sojae (strain P6497)</name>
    <name type="common">Soybean stem and root rot agent</name>
    <name type="synonym">Phytophthora megasperma f. sp. glycines</name>
    <dbReference type="NCBI Taxonomy" id="1094619"/>
    <lineage>
        <taxon>Eukaryota</taxon>
        <taxon>Sar</taxon>
        <taxon>Stramenopiles</taxon>
        <taxon>Oomycota</taxon>
        <taxon>Peronosporomycetes</taxon>
        <taxon>Peronosporales</taxon>
        <taxon>Peronosporaceae</taxon>
        <taxon>Phytophthora</taxon>
    </lineage>
</organism>